<dbReference type="HOGENOM" id="CLU_527612_0_0_11"/>
<feature type="transmembrane region" description="Helical" evidence="2">
    <location>
        <begin position="409"/>
        <end position="436"/>
    </location>
</feature>
<evidence type="ECO:0000313" key="4">
    <source>
        <dbReference type="Proteomes" id="UP000001937"/>
    </source>
</evidence>
<reference evidence="3 4" key="1">
    <citation type="journal article" date="2007" name="Genome Res.">
        <title>Genome characteristics of facultatively symbiotic Frankia sp. strains reflect host range and host plant biogeography.</title>
        <authorList>
            <person name="Normand P."/>
            <person name="Lapierre P."/>
            <person name="Tisa L.S."/>
            <person name="Gogarten J.P."/>
            <person name="Alloisio N."/>
            <person name="Bagnarol E."/>
            <person name="Bassi C.A."/>
            <person name="Berry A.M."/>
            <person name="Bickhart D.M."/>
            <person name="Choisne N."/>
            <person name="Couloux A."/>
            <person name="Cournoyer B."/>
            <person name="Cruveiller S."/>
            <person name="Daubin V."/>
            <person name="Demange N."/>
            <person name="Francino M.P."/>
            <person name="Goltsman E."/>
            <person name="Huang Y."/>
            <person name="Kopp O.R."/>
            <person name="Labarre L."/>
            <person name="Lapidus A."/>
            <person name="Lavire C."/>
            <person name="Marechal J."/>
            <person name="Martinez M."/>
            <person name="Mastronunzio J.E."/>
            <person name="Mullin B.C."/>
            <person name="Niemann J."/>
            <person name="Pujic P."/>
            <person name="Rawnsley T."/>
            <person name="Rouy Z."/>
            <person name="Schenowitz C."/>
            <person name="Sellstedt A."/>
            <person name="Tavares F."/>
            <person name="Tomkins J.P."/>
            <person name="Vallenet D."/>
            <person name="Valverde C."/>
            <person name="Wall L.G."/>
            <person name="Wang Y."/>
            <person name="Medigue C."/>
            <person name="Benson D.R."/>
        </authorList>
    </citation>
    <scope>NUCLEOTIDE SEQUENCE [LARGE SCALE GENOMIC DNA]</scope>
    <source>
        <strain evidence="4">DSM 45818 / CECT 9043 / CcI3</strain>
    </source>
</reference>
<organism evidence="3 4">
    <name type="scientific">Frankia casuarinae (strain DSM 45818 / CECT 9043 / HFP020203 / CcI3)</name>
    <dbReference type="NCBI Taxonomy" id="106370"/>
    <lineage>
        <taxon>Bacteria</taxon>
        <taxon>Bacillati</taxon>
        <taxon>Actinomycetota</taxon>
        <taxon>Actinomycetes</taxon>
        <taxon>Frankiales</taxon>
        <taxon>Frankiaceae</taxon>
        <taxon>Frankia</taxon>
    </lineage>
</organism>
<evidence type="ECO:0000256" key="1">
    <source>
        <dbReference type="SAM" id="MobiDB-lite"/>
    </source>
</evidence>
<dbReference type="TCDB" id="2.A.46.1.6">
    <property type="family name" value="the benzoate:h+ symporter (bene) family"/>
</dbReference>
<dbReference type="GO" id="GO:0005886">
    <property type="term" value="C:plasma membrane"/>
    <property type="evidence" value="ECO:0007669"/>
    <property type="project" value="TreeGrafter"/>
</dbReference>
<protein>
    <submittedName>
        <fullName evidence="3">Benzoate membrane transport protein</fullName>
    </submittedName>
</protein>
<feature type="region of interest" description="Disordered" evidence="1">
    <location>
        <begin position="23"/>
        <end position="53"/>
    </location>
</feature>
<dbReference type="Proteomes" id="UP000001937">
    <property type="component" value="Chromosome"/>
</dbReference>
<dbReference type="PANTHER" id="PTHR30199">
    <property type="entry name" value="MFS FAMILY TRANSPORTER, PREDICTED SUBSTRATE BENZOATE"/>
    <property type="match status" value="1"/>
</dbReference>
<keyword evidence="2" id="KW-1133">Transmembrane helix</keyword>
<feature type="region of interest" description="Disordered" evidence="1">
    <location>
        <begin position="99"/>
        <end position="193"/>
    </location>
</feature>
<accession>Q2J7N2</accession>
<feature type="transmembrane region" description="Helical" evidence="2">
    <location>
        <begin position="248"/>
        <end position="266"/>
    </location>
</feature>
<dbReference type="AlphaFoldDB" id="Q2J7N2"/>
<dbReference type="Pfam" id="PF03594">
    <property type="entry name" value="BenE"/>
    <property type="match status" value="1"/>
</dbReference>
<proteinExistence type="predicted"/>
<gene>
    <name evidence="3" type="ordered locus">Francci3_3355</name>
</gene>
<dbReference type="InterPro" id="IPR004711">
    <property type="entry name" value="Benzoate_Transporter"/>
</dbReference>
<sequence>MTLSGERPSGSTFQGARLWRRELRVSGRSRRPTPPPLAPRESPGPGWSPAAGCRWRPWPRDGCRIRGPFSWSAAERPTVVFRGWNSAIVTFRTYRRRRSRCHRERRRFRPVGSAGSRGRRGGFGGSGHPSGQRRRRHGAGRVREHGRRGAGRAAGGRGGPRAGSLGPACRHRHPGARDAVAQPPAPDADPARLVDAGRGATRLDRRGRRWLGGGGRGLRGLGGLILLTALWPRLGTLIAAIPAPIAQAMLAGVLLSLCLVPVHGLVDHPALVAPEVVVWLVLLRVAPRWAVPAAFAAAVVAVGIWFGRHGGPDRPLLPRVALTAPTLNWASMLSLAVPLYVVTMASQNVPGVAVLSSYGYAVPWREAMTVTGVGTVLGAFAGGHAINLAAITAALAASPDAHPDPRRRWVVAHLAAWTFLALALLSTLLVTVAAAAPTGVTTALAGLALVGTLASALTSALADPAERQAAVVTFVVAASGVTLARVGAAFWALAAGLLVRAALRRGPTPAGAPAQR</sequence>
<name>Q2J7N2_FRACC</name>
<feature type="compositionally biased region" description="Gly residues" evidence="1">
    <location>
        <begin position="152"/>
        <end position="161"/>
    </location>
</feature>
<feature type="compositionally biased region" description="Basic residues" evidence="1">
    <location>
        <begin position="99"/>
        <end position="109"/>
    </location>
</feature>
<dbReference type="PANTHER" id="PTHR30199:SF0">
    <property type="entry name" value="INNER MEMBRANE PROTEIN YDCO"/>
    <property type="match status" value="1"/>
</dbReference>
<feature type="compositionally biased region" description="Basic residues" evidence="1">
    <location>
        <begin position="131"/>
        <end position="150"/>
    </location>
</feature>
<dbReference type="EMBL" id="CP000249">
    <property type="protein sequence ID" value="ABD12710.1"/>
    <property type="molecule type" value="Genomic_DNA"/>
</dbReference>
<feature type="transmembrane region" description="Helical" evidence="2">
    <location>
        <begin position="367"/>
        <end position="397"/>
    </location>
</feature>
<feature type="transmembrane region" description="Helical" evidence="2">
    <location>
        <begin position="469"/>
        <end position="494"/>
    </location>
</feature>
<dbReference type="STRING" id="106370.Francci3_3355"/>
<keyword evidence="2" id="KW-0812">Transmembrane</keyword>
<evidence type="ECO:0000313" key="3">
    <source>
        <dbReference type="EMBL" id="ABD12710.1"/>
    </source>
</evidence>
<feature type="transmembrane region" description="Helical" evidence="2">
    <location>
        <begin position="286"/>
        <end position="306"/>
    </location>
</feature>
<keyword evidence="2" id="KW-0472">Membrane</keyword>
<dbReference type="eggNOG" id="COG3135">
    <property type="taxonomic scope" value="Bacteria"/>
</dbReference>
<keyword evidence="4" id="KW-1185">Reference proteome</keyword>
<dbReference type="GO" id="GO:0042925">
    <property type="term" value="F:benzoate transmembrane transporter activity"/>
    <property type="evidence" value="ECO:0007669"/>
    <property type="project" value="InterPro"/>
</dbReference>
<feature type="transmembrane region" description="Helical" evidence="2">
    <location>
        <begin position="442"/>
        <end position="462"/>
    </location>
</feature>
<dbReference type="KEGG" id="fra:Francci3_3355"/>
<evidence type="ECO:0000256" key="2">
    <source>
        <dbReference type="SAM" id="Phobius"/>
    </source>
</evidence>